<dbReference type="Gene3D" id="1.10.287.130">
    <property type="match status" value="1"/>
</dbReference>
<feature type="domain" description="Histidine kinase" evidence="12">
    <location>
        <begin position="241"/>
        <end position="448"/>
    </location>
</feature>
<dbReference type="PANTHER" id="PTHR45436:SF8">
    <property type="entry name" value="HISTIDINE KINASE"/>
    <property type="match status" value="1"/>
</dbReference>
<dbReference type="PROSITE" id="PS50109">
    <property type="entry name" value="HIS_KIN"/>
    <property type="match status" value="1"/>
</dbReference>
<evidence type="ECO:0000259" key="13">
    <source>
        <dbReference type="PROSITE" id="PS50885"/>
    </source>
</evidence>
<dbReference type="Pfam" id="PF02518">
    <property type="entry name" value="HATPase_c"/>
    <property type="match status" value="1"/>
</dbReference>
<evidence type="ECO:0000256" key="9">
    <source>
        <dbReference type="ARBA" id="ARBA00023012"/>
    </source>
</evidence>
<dbReference type="CDD" id="cd06225">
    <property type="entry name" value="HAMP"/>
    <property type="match status" value="1"/>
</dbReference>
<dbReference type="RefSeq" id="WP_137268063.1">
    <property type="nucleotide sequence ID" value="NZ_SZUA01000003.1"/>
</dbReference>
<evidence type="ECO:0000256" key="1">
    <source>
        <dbReference type="ARBA" id="ARBA00000085"/>
    </source>
</evidence>
<gene>
    <name evidence="14" type="ORF">FCE95_16180</name>
</gene>
<dbReference type="SUPFAM" id="SSF47384">
    <property type="entry name" value="Homodimeric domain of signal transducing histidine kinase"/>
    <property type="match status" value="1"/>
</dbReference>
<dbReference type="InterPro" id="IPR003661">
    <property type="entry name" value="HisK_dim/P_dom"/>
</dbReference>
<dbReference type="Pfam" id="PF00672">
    <property type="entry name" value="HAMP"/>
    <property type="match status" value="1"/>
</dbReference>
<feature type="transmembrane region" description="Helical" evidence="11">
    <location>
        <begin position="155"/>
        <end position="177"/>
    </location>
</feature>
<dbReference type="InterPro" id="IPR003594">
    <property type="entry name" value="HATPase_dom"/>
</dbReference>
<dbReference type="Gene3D" id="3.30.565.10">
    <property type="entry name" value="Histidine kinase-like ATPase, C-terminal domain"/>
    <property type="match status" value="1"/>
</dbReference>
<keyword evidence="10 11" id="KW-0472">Membrane</keyword>
<dbReference type="InterPro" id="IPR036890">
    <property type="entry name" value="HATPase_C_sf"/>
</dbReference>
<reference evidence="14 15" key="1">
    <citation type="submission" date="2019-04" db="EMBL/GenBank/DDBJ databases">
        <title>Reference strain of H23.</title>
        <authorList>
            <person name="Luo X."/>
        </authorList>
    </citation>
    <scope>NUCLEOTIDE SEQUENCE [LARGE SCALE GENOMIC DNA]</scope>
    <source>
        <strain evidence="14 15">H23</strain>
    </source>
</reference>
<dbReference type="InterPro" id="IPR004358">
    <property type="entry name" value="Sig_transdc_His_kin-like_C"/>
</dbReference>
<evidence type="ECO:0000313" key="14">
    <source>
        <dbReference type="EMBL" id="TKR29660.1"/>
    </source>
</evidence>
<dbReference type="SUPFAM" id="SSF158472">
    <property type="entry name" value="HAMP domain-like"/>
    <property type="match status" value="1"/>
</dbReference>
<dbReference type="SUPFAM" id="SSF55874">
    <property type="entry name" value="ATPase domain of HSP90 chaperone/DNA topoisomerase II/histidine kinase"/>
    <property type="match status" value="1"/>
</dbReference>
<sequence length="448" mass="48048">MSAAPARLLSTSARLALAVTVSFLLAFALLGAGVYYAVSTLLTADAREVVRADAAGLADIYRGAGRAPLIAELRDRLAAPDDPDAVYALVDRDGRAIVGSAPPLSVPRSAAPRWIVFRDRADGGTRVLARLSPLDDGETLLTGLRTRSQDGFLAMMLRTALIALLVAAALGALIGWLTARWVSRRLQSLDLTAARVGAGELALRARLDGSDDAFDRLAHRFNAMLDRIEELLGGVRHATDHIAHDLRTPLTRLRNRLDQLREREAPAPELDAAIAETDQLLQSFGALLRLARIEAQPPLHDAPAVDLQALVGDVLELYAPSAAERRIALRDATEPASVRGDADQLFQLLVNLVDNAVKFAPADSEVELTSSASGAEVRLQVRDHGPGIPVADRERVLDRFVRLETHRGSPGTGLGLSLVRAIVLRHEGRIELSDAAPGLRVCIALPRA</sequence>
<dbReference type="InterPro" id="IPR050428">
    <property type="entry name" value="TCS_sensor_his_kinase"/>
</dbReference>
<dbReference type="Pfam" id="PF00512">
    <property type="entry name" value="HisKA"/>
    <property type="match status" value="1"/>
</dbReference>
<dbReference type="Proteomes" id="UP000308707">
    <property type="component" value="Unassembled WGS sequence"/>
</dbReference>
<evidence type="ECO:0000256" key="6">
    <source>
        <dbReference type="ARBA" id="ARBA00022692"/>
    </source>
</evidence>
<dbReference type="InterPro" id="IPR005467">
    <property type="entry name" value="His_kinase_dom"/>
</dbReference>
<dbReference type="GO" id="GO:0000155">
    <property type="term" value="F:phosphorelay sensor kinase activity"/>
    <property type="evidence" value="ECO:0007669"/>
    <property type="project" value="InterPro"/>
</dbReference>
<evidence type="ECO:0000256" key="2">
    <source>
        <dbReference type="ARBA" id="ARBA00004370"/>
    </source>
</evidence>
<dbReference type="PROSITE" id="PS50885">
    <property type="entry name" value="HAMP"/>
    <property type="match status" value="1"/>
</dbReference>
<proteinExistence type="predicted"/>
<evidence type="ECO:0000256" key="5">
    <source>
        <dbReference type="ARBA" id="ARBA00022679"/>
    </source>
</evidence>
<dbReference type="Gene3D" id="6.10.340.10">
    <property type="match status" value="1"/>
</dbReference>
<dbReference type="InterPro" id="IPR003660">
    <property type="entry name" value="HAMP_dom"/>
</dbReference>
<evidence type="ECO:0000256" key="4">
    <source>
        <dbReference type="ARBA" id="ARBA00022553"/>
    </source>
</evidence>
<keyword evidence="7 14" id="KW-0418">Kinase</keyword>
<comment type="subcellular location">
    <subcellularLocation>
        <location evidence="2">Membrane</location>
    </subcellularLocation>
</comment>
<dbReference type="PRINTS" id="PR00344">
    <property type="entry name" value="BCTRLSENSOR"/>
</dbReference>
<dbReference type="InterPro" id="IPR036097">
    <property type="entry name" value="HisK_dim/P_sf"/>
</dbReference>
<keyword evidence="5" id="KW-0808">Transferase</keyword>
<dbReference type="GO" id="GO:0005886">
    <property type="term" value="C:plasma membrane"/>
    <property type="evidence" value="ECO:0007669"/>
    <property type="project" value="TreeGrafter"/>
</dbReference>
<protein>
    <recommendedName>
        <fullName evidence="3">histidine kinase</fullName>
        <ecNumber evidence="3">2.7.13.3</ecNumber>
    </recommendedName>
</protein>
<feature type="domain" description="HAMP" evidence="13">
    <location>
        <begin position="180"/>
        <end position="233"/>
    </location>
</feature>
<name>A0A4U5JJD2_9GAMM</name>
<evidence type="ECO:0000256" key="11">
    <source>
        <dbReference type="SAM" id="Phobius"/>
    </source>
</evidence>
<evidence type="ECO:0000313" key="15">
    <source>
        <dbReference type="Proteomes" id="UP000308707"/>
    </source>
</evidence>
<keyword evidence="15" id="KW-1185">Reference proteome</keyword>
<dbReference type="SMART" id="SM00388">
    <property type="entry name" value="HisKA"/>
    <property type="match status" value="1"/>
</dbReference>
<comment type="catalytic activity">
    <reaction evidence="1">
        <text>ATP + protein L-histidine = ADP + protein N-phospho-L-histidine.</text>
        <dbReference type="EC" id="2.7.13.3"/>
    </reaction>
</comment>
<evidence type="ECO:0000256" key="3">
    <source>
        <dbReference type="ARBA" id="ARBA00012438"/>
    </source>
</evidence>
<dbReference type="CDD" id="cd00075">
    <property type="entry name" value="HATPase"/>
    <property type="match status" value="1"/>
</dbReference>
<dbReference type="AlphaFoldDB" id="A0A4U5JJD2"/>
<dbReference type="EMBL" id="SZUA01000003">
    <property type="protein sequence ID" value="TKR29660.1"/>
    <property type="molecule type" value="Genomic_DNA"/>
</dbReference>
<keyword evidence="8 11" id="KW-1133">Transmembrane helix</keyword>
<keyword evidence="9" id="KW-0902">Two-component regulatory system</keyword>
<dbReference type="SMART" id="SM00304">
    <property type="entry name" value="HAMP"/>
    <property type="match status" value="1"/>
</dbReference>
<evidence type="ECO:0000256" key="8">
    <source>
        <dbReference type="ARBA" id="ARBA00022989"/>
    </source>
</evidence>
<dbReference type="OrthoDB" id="9809766at2"/>
<dbReference type="SMART" id="SM00387">
    <property type="entry name" value="HATPase_c"/>
    <property type="match status" value="1"/>
</dbReference>
<evidence type="ECO:0000256" key="7">
    <source>
        <dbReference type="ARBA" id="ARBA00022777"/>
    </source>
</evidence>
<accession>A0A4U5JJD2</accession>
<comment type="caution">
    <text evidence="14">The sequence shown here is derived from an EMBL/GenBank/DDBJ whole genome shotgun (WGS) entry which is preliminary data.</text>
</comment>
<keyword evidence="6 11" id="KW-0812">Transmembrane</keyword>
<evidence type="ECO:0000259" key="12">
    <source>
        <dbReference type="PROSITE" id="PS50109"/>
    </source>
</evidence>
<dbReference type="CDD" id="cd00082">
    <property type="entry name" value="HisKA"/>
    <property type="match status" value="1"/>
</dbReference>
<evidence type="ECO:0000256" key="10">
    <source>
        <dbReference type="ARBA" id="ARBA00023136"/>
    </source>
</evidence>
<feature type="transmembrane region" description="Helical" evidence="11">
    <location>
        <begin position="15"/>
        <end position="38"/>
    </location>
</feature>
<dbReference type="EC" id="2.7.13.3" evidence="3"/>
<keyword evidence="4" id="KW-0597">Phosphoprotein</keyword>
<dbReference type="PANTHER" id="PTHR45436">
    <property type="entry name" value="SENSOR HISTIDINE KINASE YKOH"/>
    <property type="match status" value="1"/>
</dbReference>
<organism evidence="14 15">
    <name type="scientific">Luteimonas gilva</name>
    <dbReference type="NCBI Taxonomy" id="2572684"/>
    <lineage>
        <taxon>Bacteria</taxon>
        <taxon>Pseudomonadati</taxon>
        <taxon>Pseudomonadota</taxon>
        <taxon>Gammaproteobacteria</taxon>
        <taxon>Lysobacterales</taxon>
        <taxon>Lysobacteraceae</taxon>
        <taxon>Luteimonas</taxon>
    </lineage>
</organism>